<feature type="non-terminal residue" evidence="1">
    <location>
        <position position="1"/>
    </location>
</feature>
<protein>
    <submittedName>
        <fullName evidence="1">Uncharacterized protein</fullName>
    </submittedName>
</protein>
<dbReference type="Proteomes" id="UP000265618">
    <property type="component" value="Unassembled WGS sequence"/>
</dbReference>
<sequence>AQLEPEEYPGLYKMAFAFRLPADAAPSYHGKCARLDSFGEVSYSSAIFISRKKGQNGAAKHWFIRKAFVTEPSE</sequence>
<keyword evidence="2" id="KW-1185">Reference proteome</keyword>
<comment type="caution">
    <text evidence="1">The sequence shown here is derived from an EMBL/GenBank/DDBJ whole genome shotgun (WGS) entry which is preliminary data.</text>
</comment>
<reference evidence="1 2" key="1">
    <citation type="journal article" date="2018" name="PLoS ONE">
        <title>The draft genome of Kipferlia bialata reveals reductive genome evolution in fornicate parasites.</title>
        <authorList>
            <person name="Tanifuji G."/>
            <person name="Takabayashi S."/>
            <person name="Kume K."/>
            <person name="Takagi M."/>
            <person name="Nakayama T."/>
            <person name="Kamikawa R."/>
            <person name="Inagaki Y."/>
            <person name="Hashimoto T."/>
        </authorList>
    </citation>
    <scope>NUCLEOTIDE SEQUENCE [LARGE SCALE GENOMIC DNA]</scope>
    <source>
        <strain evidence="1">NY0173</strain>
    </source>
</reference>
<accession>A0A9K3GRM3</accession>
<evidence type="ECO:0000313" key="1">
    <source>
        <dbReference type="EMBL" id="GIQ92937.1"/>
    </source>
</evidence>
<name>A0A9K3GRM3_9EUKA</name>
<feature type="non-terminal residue" evidence="1">
    <location>
        <position position="74"/>
    </location>
</feature>
<gene>
    <name evidence="1" type="ORF">KIPB_017024</name>
</gene>
<organism evidence="1 2">
    <name type="scientific">Kipferlia bialata</name>
    <dbReference type="NCBI Taxonomy" id="797122"/>
    <lineage>
        <taxon>Eukaryota</taxon>
        <taxon>Metamonada</taxon>
        <taxon>Carpediemonas-like organisms</taxon>
        <taxon>Kipferlia</taxon>
    </lineage>
</organism>
<proteinExistence type="predicted"/>
<dbReference type="AlphaFoldDB" id="A0A9K3GRM3"/>
<evidence type="ECO:0000313" key="2">
    <source>
        <dbReference type="Proteomes" id="UP000265618"/>
    </source>
</evidence>
<dbReference type="EMBL" id="BDIP01010970">
    <property type="protein sequence ID" value="GIQ92937.1"/>
    <property type="molecule type" value="Genomic_DNA"/>
</dbReference>